<name>A0A917IAX0_9MICO</name>
<organism evidence="1 2">
    <name type="scientific">Microbacterium album</name>
    <dbReference type="NCBI Taxonomy" id="2053191"/>
    <lineage>
        <taxon>Bacteria</taxon>
        <taxon>Bacillati</taxon>
        <taxon>Actinomycetota</taxon>
        <taxon>Actinomycetes</taxon>
        <taxon>Micrococcales</taxon>
        <taxon>Microbacteriaceae</taxon>
        <taxon>Microbacterium</taxon>
    </lineage>
</organism>
<dbReference type="EMBL" id="BMJY01000001">
    <property type="protein sequence ID" value="GGH33807.1"/>
    <property type="molecule type" value="Genomic_DNA"/>
</dbReference>
<evidence type="ECO:0000313" key="1">
    <source>
        <dbReference type="EMBL" id="GGH33807.1"/>
    </source>
</evidence>
<evidence type="ECO:0000313" key="2">
    <source>
        <dbReference type="Proteomes" id="UP000657592"/>
    </source>
</evidence>
<keyword evidence="2" id="KW-1185">Reference proteome</keyword>
<dbReference type="AlphaFoldDB" id="A0A917IAX0"/>
<reference evidence="1" key="2">
    <citation type="submission" date="2020-09" db="EMBL/GenBank/DDBJ databases">
        <authorList>
            <person name="Sun Q."/>
            <person name="Zhou Y."/>
        </authorList>
    </citation>
    <scope>NUCLEOTIDE SEQUENCE</scope>
    <source>
        <strain evidence="1">CGMCC 1.15794</strain>
    </source>
</reference>
<proteinExistence type="predicted"/>
<reference evidence="1" key="1">
    <citation type="journal article" date="2014" name="Int. J. Syst. Evol. Microbiol.">
        <title>Complete genome sequence of Corynebacterium casei LMG S-19264T (=DSM 44701T), isolated from a smear-ripened cheese.</title>
        <authorList>
            <consortium name="US DOE Joint Genome Institute (JGI-PGF)"/>
            <person name="Walter F."/>
            <person name="Albersmeier A."/>
            <person name="Kalinowski J."/>
            <person name="Ruckert C."/>
        </authorList>
    </citation>
    <scope>NUCLEOTIDE SEQUENCE</scope>
    <source>
        <strain evidence="1">CGMCC 1.15794</strain>
    </source>
</reference>
<gene>
    <name evidence="1" type="ORF">GCM10010921_01050</name>
</gene>
<protein>
    <submittedName>
        <fullName evidence="1">Uncharacterized protein</fullName>
    </submittedName>
</protein>
<accession>A0A917IAX0</accession>
<comment type="caution">
    <text evidence="1">The sequence shown here is derived from an EMBL/GenBank/DDBJ whole genome shotgun (WGS) entry which is preliminary data.</text>
</comment>
<dbReference type="Proteomes" id="UP000657592">
    <property type="component" value="Unassembled WGS sequence"/>
</dbReference>
<sequence>MQRVFEQLRGLGATAHSNGGWTLGDGTYFGWHTSRKYDDTLDLKFPGMEETKKFHLDDEC</sequence>